<evidence type="ECO:0000313" key="5">
    <source>
        <dbReference type="Proteomes" id="UP000494270"/>
    </source>
</evidence>
<dbReference type="EMBL" id="CABWKE010000012">
    <property type="protein sequence ID" value="VWQ27688.1"/>
    <property type="molecule type" value="Genomic_DNA"/>
</dbReference>
<accession>A0A8U0KS75</accession>
<dbReference type="Proteomes" id="UP000494270">
    <property type="component" value="Unassembled WGS sequence"/>
</dbReference>
<evidence type="ECO:0000313" key="2">
    <source>
        <dbReference type="EMBL" id="VWQ27688.1"/>
    </source>
</evidence>
<dbReference type="AlphaFoldDB" id="A0A8U0KS75"/>
<protein>
    <submittedName>
        <fullName evidence="2">Uncharacterized protein</fullName>
    </submittedName>
</protein>
<evidence type="ECO:0000313" key="3">
    <source>
        <dbReference type="EMBL" id="VWQ35327.1"/>
    </source>
</evidence>
<comment type="caution">
    <text evidence="2">The sequence shown here is derived from an EMBL/GenBank/DDBJ whole genome shotgun (WGS) entry which is preliminary data.</text>
</comment>
<gene>
    <name evidence="3" type="ORF">BIFLH664_01064</name>
    <name evidence="2" type="ORF">BIFLH665_00786</name>
</gene>
<organism evidence="2 5">
    <name type="scientific">Bifidobacterium longum subsp. infantis</name>
    <dbReference type="NCBI Taxonomy" id="1682"/>
    <lineage>
        <taxon>Bacteria</taxon>
        <taxon>Bacillati</taxon>
        <taxon>Actinomycetota</taxon>
        <taxon>Actinomycetes</taxon>
        <taxon>Bifidobacteriales</taxon>
        <taxon>Bifidobacteriaceae</taxon>
        <taxon>Bifidobacterium</taxon>
    </lineage>
</organism>
<feature type="region of interest" description="Disordered" evidence="1">
    <location>
        <begin position="144"/>
        <end position="171"/>
    </location>
</feature>
<feature type="compositionally biased region" description="Low complexity" evidence="1">
    <location>
        <begin position="85"/>
        <end position="94"/>
    </location>
</feature>
<sequence>MIEAPDALIRRSQYIRGADRLTGYQGTFRAFSHGRNLGGSPQRHRRGRPRHAGSHQAAIQPPTKKTACIRRIAPTSENRNRSRATHPTATATATESWRSQGRNQPAKQNYVLALAKSSSTEVAADIDADARCVRAMRNCASSRVSNQRSSASVMKMRWSSTSRAARSSPSV</sequence>
<feature type="compositionally biased region" description="Basic residues" evidence="1">
    <location>
        <begin position="42"/>
        <end position="53"/>
    </location>
</feature>
<proteinExistence type="predicted"/>
<reference evidence="4 5" key="1">
    <citation type="submission" date="2019-10" db="EMBL/GenBank/DDBJ databases">
        <authorList>
            <consortium name="Melissa Lawson"/>
            <person name="O'neill I."/>
        </authorList>
    </citation>
    <scope>NUCLEOTIDE SEQUENCE [LARGE SCALE GENOMIC DNA]</scope>
    <source>
        <strain evidence="3">LH_664</strain>
        <strain evidence="2">LH_665</strain>
    </source>
</reference>
<feature type="compositionally biased region" description="Polar residues" evidence="1">
    <location>
        <begin position="95"/>
        <end position="105"/>
    </location>
</feature>
<evidence type="ECO:0000313" key="4">
    <source>
        <dbReference type="Proteomes" id="UP000494179"/>
    </source>
</evidence>
<dbReference type="EMBL" id="CABWKI010000012">
    <property type="protein sequence ID" value="VWQ35327.1"/>
    <property type="molecule type" value="Genomic_DNA"/>
</dbReference>
<dbReference type="Proteomes" id="UP000494179">
    <property type="component" value="Unassembled WGS sequence"/>
</dbReference>
<feature type="region of interest" description="Disordered" evidence="1">
    <location>
        <begin position="32"/>
        <end position="105"/>
    </location>
</feature>
<evidence type="ECO:0000256" key="1">
    <source>
        <dbReference type="SAM" id="MobiDB-lite"/>
    </source>
</evidence>
<name>A0A8U0KS75_BIFLI</name>